<feature type="transmembrane region" description="Helical" evidence="12">
    <location>
        <begin position="156"/>
        <end position="175"/>
    </location>
</feature>
<keyword evidence="11 12" id="KW-0472">Membrane</keyword>
<comment type="caution">
    <text evidence="15">The sequence shown here is derived from an EMBL/GenBank/DDBJ whole genome shotgun (WGS) entry which is preliminary data.</text>
</comment>
<evidence type="ECO:0000256" key="9">
    <source>
        <dbReference type="ARBA" id="ARBA00022989"/>
    </source>
</evidence>
<feature type="domain" description="K+ potassium transporter integral membrane" evidence="13">
    <location>
        <begin position="29"/>
        <end position="480"/>
    </location>
</feature>
<dbReference type="Pfam" id="PF22776">
    <property type="entry name" value="K_trans_C"/>
    <property type="match status" value="1"/>
</dbReference>
<protein>
    <recommendedName>
        <fullName evidence="12">Probable potassium transport system protein Kup</fullName>
    </recommendedName>
</protein>
<keyword evidence="9 12" id="KW-1133">Transmembrane helix</keyword>
<keyword evidence="6 12" id="KW-0812">Transmembrane</keyword>
<evidence type="ECO:0000313" key="15">
    <source>
        <dbReference type="EMBL" id="MEK8088710.1"/>
    </source>
</evidence>
<evidence type="ECO:0000256" key="3">
    <source>
        <dbReference type="ARBA" id="ARBA00022448"/>
    </source>
</evidence>
<dbReference type="InterPro" id="IPR003855">
    <property type="entry name" value="K+_transporter"/>
</dbReference>
<comment type="subcellular location">
    <subcellularLocation>
        <location evidence="12">Cell membrane</location>
        <topology evidence="12">Multi-pass membrane protein</topology>
    </subcellularLocation>
    <subcellularLocation>
        <location evidence="1">Membrane</location>
        <topology evidence="1">Multi-pass membrane protein</topology>
    </subcellularLocation>
</comment>
<keyword evidence="16" id="KW-1185">Reference proteome</keyword>
<evidence type="ECO:0000256" key="11">
    <source>
        <dbReference type="ARBA" id="ARBA00023136"/>
    </source>
</evidence>
<evidence type="ECO:0000256" key="5">
    <source>
        <dbReference type="ARBA" id="ARBA00022538"/>
    </source>
</evidence>
<comment type="function">
    <text evidence="12">Transport of potassium into the cell. Likely operates as a K(+):H(+) symporter.</text>
</comment>
<evidence type="ECO:0000256" key="8">
    <source>
        <dbReference type="ARBA" id="ARBA00022958"/>
    </source>
</evidence>
<dbReference type="PANTHER" id="PTHR30540">
    <property type="entry name" value="OSMOTIC STRESS POTASSIUM TRANSPORTER"/>
    <property type="match status" value="1"/>
</dbReference>
<evidence type="ECO:0000256" key="4">
    <source>
        <dbReference type="ARBA" id="ARBA00022475"/>
    </source>
</evidence>
<evidence type="ECO:0000256" key="2">
    <source>
        <dbReference type="ARBA" id="ARBA00007019"/>
    </source>
</evidence>
<dbReference type="InterPro" id="IPR053952">
    <property type="entry name" value="K_trans_C"/>
</dbReference>
<organism evidence="15 16">
    <name type="scientific">Thermithiobacillus plumbiphilus</name>
    <dbReference type="NCBI Taxonomy" id="1729899"/>
    <lineage>
        <taxon>Bacteria</taxon>
        <taxon>Pseudomonadati</taxon>
        <taxon>Pseudomonadota</taxon>
        <taxon>Acidithiobacillia</taxon>
        <taxon>Acidithiobacillales</taxon>
        <taxon>Thermithiobacillaceae</taxon>
        <taxon>Thermithiobacillus</taxon>
    </lineage>
</organism>
<feature type="domain" description="K+ potassium transporter C-terminal" evidence="14">
    <location>
        <begin position="492"/>
        <end position="640"/>
    </location>
</feature>
<dbReference type="Pfam" id="PF02705">
    <property type="entry name" value="K_trans"/>
    <property type="match status" value="1"/>
</dbReference>
<gene>
    <name evidence="12" type="primary">kup</name>
    <name evidence="15" type="ORF">WOB96_02920</name>
</gene>
<evidence type="ECO:0000256" key="6">
    <source>
        <dbReference type="ARBA" id="ARBA00022692"/>
    </source>
</evidence>
<dbReference type="InterPro" id="IPR053951">
    <property type="entry name" value="K_trans_N"/>
</dbReference>
<evidence type="ECO:0000256" key="1">
    <source>
        <dbReference type="ARBA" id="ARBA00004141"/>
    </source>
</evidence>
<keyword evidence="4 12" id="KW-1003">Cell membrane</keyword>
<feature type="transmembrane region" description="Helical" evidence="12">
    <location>
        <begin position="355"/>
        <end position="375"/>
    </location>
</feature>
<dbReference type="InterPro" id="IPR023051">
    <property type="entry name" value="Kup"/>
</dbReference>
<dbReference type="PANTHER" id="PTHR30540:SF79">
    <property type="entry name" value="LOW AFFINITY POTASSIUM TRANSPORT SYSTEM PROTEIN KUP"/>
    <property type="match status" value="1"/>
</dbReference>
<dbReference type="Proteomes" id="UP001446205">
    <property type="component" value="Unassembled WGS sequence"/>
</dbReference>
<evidence type="ECO:0000259" key="14">
    <source>
        <dbReference type="Pfam" id="PF22776"/>
    </source>
</evidence>
<evidence type="ECO:0000256" key="12">
    <source>
        <dbReference type="HAMAP-Rule" id="MF_01522"/>
    </source>
</evidence>
<feature type="transmembrane region" description="Helical" evidence="12">
    <location>
        <begin position="263"/>
        <end position="284"/>
    </location>
</feature>
<feature type="transmembrane region" description="Helical" evidence="12">
    <location>
        <begin position="66"/>
        <end position="86"/>
    </location>
</feature>
<evidence type="ECO:0000256" key="7">
    <source>
        <dbReference type="ARBA" id="ARBA00022847"/>
    </source>
</evidence>
<reference evidence="15 16" key="1">
    <citation type="submission" date="2024-04" db="EMBL/GenBank/DDBJ databases">
        <authorList>
            <person name="Abashina T."/>
            <person name="Shaikin A."/>
        </authorList>
    </citation>
    <scope>NUCLEOTIDE SEQUENCE [LARGE SCALE GENOMIC DNA]</scope>
    <source>
        <strain evidence="15 16">AAFK</strain>
    </source>
</reference>
<dbReference type="HAMAP" id="MF_01522">
    <property type="entry name" value="Kup"/>
    <property type="match status" value="1"/>
</dbReference>
<comment type="similarity">
    <text evidence="2 12">Belongs to the HAK/KUP transporter (TC 2.A.72) family.</text>
</comment>
<keyword evidence="5 12" id="KW-0633">Potassium transport</keyword>
<feature type="transmembrane region" description="Helical" evidence="12">
    <location>
        <begin position="187"/>
        <end position="207"/>
    </location>
</feature>
<feature type="transmembrane region" description="Helical" evidence="12">
    <location>
        <begin position="25"/>
        <end position="46"/>
    </location>
</feature>
<dbReference type="EMBL" id="JBBPCO010000002">
    <property type="protein sequence ID" value="MEK8088710.1"/>
    <property type="molecule type" value="Genomic_DNA"/>
</dbReference>
<comment type="catalytic activity">
    <reaction evidence="12">
        <text>K(+)(in) + H(+)(in) = K(+)(out) + H(+)(out)</text>
        <dbReference type="Rhea" id="RHEA:28490"/>
        <dbReference type="ChEBI" id="CHEBI:15378"/>
        <dbReference type="ChEBI" id="CHEBI:29103"/>
    </reaction>
</comment>
<keyword evidence="7 12" id="KW-0769">Symport</keyword>
<sequence>MDVMTRPGRQEYQPETGEEVHKSGFLALAVGAVGVVYGDIGTSPLYTVKEAFGGSHAVAATQANVFGVLSLIFWAVMIVVSLKYVVFVMRADNQGEGGIMALMALVLRTVQRHPRRELILMSLGLFGAALFYGDSVITPAISVLSAVEGLEIATPAFEPFVEPITIAVLIVLFMFQRRGTAAVGKLFGPVMLVWFITLALLGILNILKAPSVLLAINPVHAFDFFEQNRLMGFFALGAVVLALTGAEALYADMGHFGKRPIRLAWFWFVMPALLLNYFGQGALILSDPAAIRNPFYLLAPSWALYPLVGLATLATVIASQAVISGAFSITKQAMQLGYSPRLNVLHTSDKEIGQIYVPWMNWALLVIIIGLVLGFQSSTHLAAAYGVAVTGTMVITTILSFVVAKSVWGWNKWVAGLVAGLFLSIDLAFFSANLVKLLHGGWFPLVMGLMVFTLMSTWKRGKAILFERLKAGQVSLDGFLGAIGAQPPLRVPGTAVFLTQSNLGVPHALLHNLVHNKVLHERVILLTVRTEGIPHVPSREHLEVQPLPQNFFRVILRYGFKDSPDVPRSLERCKGYGIDLEPLDTSYFLSRETLIPSRQPGMALWREKIFAMMARNGTSATAFFRIPTNRVVELGTQIEL</sequence>
<keyword evidence="3 12" id="KW-0813">Transport</keyword>
<evidence type="ECO:0000259" key="13">
    <source>
        <dbReference type="Pfam" id="PF02705"/>
    </source>
</evidence>
<accession>A0ABU9D7M7</accession>
<feature type="transmembrane region" description="Helical" evidence="12">
    <location>
        <begin position="304"/>
        <end position="329"/>
    </location>
</feature>
<dbReference type="RefSeq" id="WP_341369776.1">
    <property type="nucleotide sequence ID" value="NZ_JBBPCO010000002.1"/>
</dbReference>
<feature type="transmembrane region" description="Helical" evidence="12">
    <location>
        <begin position="441"/>
        <end position="458"/>
    </location>
</feature>
<keyword evidence="10 12" id="KW-0406">Ion transport</keyword>
<proteinExistence type="inferred from homology"/>
<evidence type="ECO:0000313" key="16">
    <source>
        <dbReference type="Proteomes" id="UP001446205"/>
    </source>
</evidence>
<feature type="transmembrane region" description="Helical" evidence="12">
    <location>
        <begin position="381"/>
        <end position="402"/>
    </location>
</feature>
<evidence type="ECO:0000256" key="10">
    <source>
        <dbReference type="ARBA" id="ARBA00023065"/>
    </source>
</evidence>
<name>A0ABU9D7M7_9PROT</name>
<feature type="transmembrane region" description="Helical" evidence="12">
    <location>
        <begin position="414"/>
        <end position="435"/>
    </location>
</feature>
<feature type="transmembrane region" description="Helical" evidence="12">
    <location>
        <begin position="230"/>
        <end position="251"/>
    </location>
</feature>
<feature type="transmembrane region" description="Helical" evidence="12">
    <location>
        <begin position="118"/>
        <end position="144"/>
    </location>
</feature>
<keyword evidence="8 12" id="KW-0630">Potassium</keyword>